<dbReference type="Proteomes" id="UP000327157">
    <property type="component" value="Chromosome 13"/>
</dbReference>
<protein>
    <submittedName>
        <fullName evidence="1">Uncharacterized protein</fullName>
    </submittedName>
</protein>
<dbReference type="EMBL" id="SMOL01000753">
    <property type="protein sequence ID" value="KAB2600146.1"/>
    <property type="molecule type" value="Genomic_DNA"/>
</dbReference>
<proteinExistence type="predicted"/>
<comment type="caution">
    <text evidence="1">The sequence shown here is derived from an EMBL/GenBank/DDBJ whole genome shotgun (WGS) entry which is preliminary data.</text>
</comment>
<reference evidence="1 2" key="3">
    <citation type="submission" date="2019-11" db="EMBL/GenBank/DDBJ databases">
        <title>A de novo genome assembly of a pear dwarfing rootstock.</title>
        <authorList>
            <person name="Wang F."/>
            <person name="Wang J."/>
            <person name="Li S."/>
            <person name="Zhang Y."/>
            <person name="Fang M."/>
            <person name="Ma L."/>
            <person name="Zhao Y."/>
            <person name="Jiang S."/>
        </authorList>
    </citation>
    <scope>NUCLEOTIDE SEQUENCE [LARGE SCALE GENOMIC DNA]</scope>
    <source>
        <strain evidence="1">S2</strain>
        <tissue evidence="1">Leaf</tissue>
    </source>
</reference>
<sequence>MKDKGVANAAVLVGVERNEFHLQRVSRHGRVSFFGLEELLLCVDPFLNILLVDAIQIRNGELGAVLDNCIFSILLEPWKRS</sequence>
<dbReference type="AlphaFoldDB" id="A0A5N5FAN8"/>
<reference evidence="1 2" key="1">
    <citation type="submission" date="2019-09" db="EMBL/GenBank/DDBJ databases">
        <authorList>
            <person name="Ou C."/>
        </authorList>
    </citation>
    <scope>NUCLEOTIDE SEQUENCE [LARGE SCALE GENOMIC DNA]</scope>
    <source>
        <strain evidence="1">S2</strain>
        <tissue evidence="1">Leaf</tissue>
    </source>
</reference>
<evidence type="ECO:0000313" key="2">
    <source>
        <dbReference type="Proteomes" id="UP000327157"/>
    </source>
</evidence>
<accession>A0A5N5FAN8</accession>
<gene>
    <name evidence="1" type="ORF">D8674_010417</name>
</gene>
<reference evidence="2" key="2">
    <citation type="submission" date="2019-10" db="EMBL/GenBank/DDBJ databases">
        <title>A de novo genome assembly of a pear dwarfing rootstock.</title>
        <authorList>
            <person name="Wang F."/>
            <person name="Wang J."/>
            <person name="Li S."/>
            <person name="Zhang Y."/>
            <person name="Fang M."/>
            <person name="Ma L."/>
            <person name="Zhao Y."/>
            <person name="Jiang S."/>
        </authorList>
    </citation>
    <scope>NUCLEOTIDE SEQUENCE [LARGE SCALE GENOMIC DNA]</scope>
</reference>
<evidence type="ECO:0000313" key="1">
    <source>
        <dbReference type="EMBL" id="KAB2600146.1"/>
    </source>
</evidence>
<keyword evidence="2" id="KW-1185">Reference proteome</keyword>
<organism evidence="1 2">
    <name type="scientific">Pyrus ussuriensis x Pyrus communis</name>
    <dbReference type="NCBI Taxonomy" id="2448454"/>
    <lineage>
        <taxon>Eukaryota</taxon>
        <taxon>Viridiplantae</taxon>
        <taxon>Streptophyta</taxon>
        <taxon>Embryophyta</taxon>
        <taxon>Tracheophyta</taxon>
        <taxon>Spermatophyta</taxon>
        <taxon>Magnoliopsida</taxon>
        <taxon>eudicotyledons</taxon>
        <taxon>Gunneridae</taxon>
        <taxon>Pentapetalae</taxon>
        <taxon>rosids</taxon>
        <taxon>fabids</taxon>
        <taxon>Rosales</taxon>
        <taxon>Rosaceae</taxon>
        <taxon>Amygdaloideae</taxon>
        <taxon>Maleae</taxon>
        <taxon>Pyrus</taxon>
    </lineage>
</organism>
<name>A0A5N5FAN8_9ROSA</name>